<dbReference type="InterPro" id="IPR037401">
    <property type="entry name" value="SnoaL-like"/>
</dbReference>
<dbReference type="SUPFAM" id="SSF54427">
    <property type="entry name" value="NTF2-like"/>
    <property type="match status" value="1"/>
</dbReference>
<dbReference type="EMBL" id="CP159373">
    <property type="protein sequence ID" value="XCN72548.1"/>
    <property type="molecule type" value="Genomic_DNA"/>
</dbReference>
<reference evidence="2" key="2">
    <citation type="submission" date="2024-06" db="EMBL/GenBank/DDBJ databases">
        <authorList>
            <person name="Plum-Jensen L.E."/>
            <person name="Schramm A."/>
            <person name="Marshall I.P.G."/>
        </authorList>
    </citation>
    <scope>NUCLEOTIDE SEQUENCE</scope>
    <source>
        <strain evidence="2">Rat1</strain>
    </source>
</reference>
<gene>
    <name evidence="2" type="ORF">Q3M24_20000</name>
</gene>
<dbReference type="InterPro" id="IPR032710">
    <property type="entry name" value="NTF2-like_dom_sf"/>
</dbReference>
<evidence type="ECO:0000313" key="2">
    <source>
        <dbReference type="EMBL" id="XCN72548.1"/>
    </source>
</evidence>
<organism evidence="2">
    <name type="scientific">Candidatus Electrothrix aestuarii</name>
    <dbReference type="NCBI Taxonomy" id="3062594"/>
    <lineage>
        <taxon>Bacteria</taxon>
        <taxon>Pseudomonadati</taxon>
        <taxon>Thermodesulfobacteriota</taxon>
        <taxon>Desulfobulbia</taxon>
        <taxon>Desulfobulbales</taxon>
        <taxon>Desulfobulbaceae</taxon>
        <taxon>Candidatus Electrothrix</taxon>
    </lineage>
</organism>
<accession>A0AAU8LUJ2</accession>
<dbReference type="Gene3D" id="3.10.450.50">
    <property type="match status" value="1"/>
</dbReference>
<dbReference type="KEGG" id="eaj:Q3M24_20000"/>
<protein>
    <submittedName>
        <fullName evidence="2">Nuclear transport factor 2 family protein</fullName>
    </submittedName>
</protein>
<dbReference type="PANTHER" id="PTHR41252">
    <property type="entry name" value="BLR2505 PROTEIN"/>
    <property type="match status" value="1"/>
</dbReference>
<dbReference type="Pfam" id="PF12680">
    <property type="entry name" value="SnoaL_2"/>
    <property type="match status" value="1"/>
</dbReference>
<sequence>MSPRHIVQEVYNKFSTGDFEGFLDLCDDRIEWVVNGPETLEKCQAFQGKNGVRHFLDIMGSTWHVSSFDVKSIVNENNTVVVLGEETGRHTGSEIFFENRWAHVFDVKNGKIIRFREFLCHWPGTQKPPMMTWDEK</sequence>
<proteinExistence type="predicted"/>
<evidence type="ECO:0000259" key="1">
    <source>
        <dbReference type="Pfam" id="PF12680"/>
    </source>
</evidence>
<dbReference type="AlphaFoldDB" id="A0AAU8LUJ2"/>
<reference evidence="2" key="1">
    <citation type="journal article" date="2024" name="Syst. Appl. Microbiol.">
        <title>First single-strain enrichments of Electrothrix cable bacteria, description of E. aestuarii sp. nov. and E. rattekaaiensis sp. nov., and proposal of a cable bacteria taxonomy following the rules of the SeqCode.</title>
        <authorList>
            <person name="Plum-Jensen L.E."/>
            <person name="Schramm A."/>
            <person name="Marshall I.P.G."/>
        </authorList>
    </citation>
    <scope>NUCLEOTIDE SEQUENCE</scope>
    <source>
        <strain evidence="2">Rat1</strain>
    </source>
</reference>
<feature type="domain" description="SnoaL-like" evidence="1">
    <location>
        <begin position="7"/>
        <end position="114"/>
    </location>
</feature>
<name>A0AAU8LUJ2_9BACT</name>
<dbReference type="PANTHER" id="PTHR41252:SF1">
    <property type="entry name" value="BLR2505 PROTEIN"/>
    <property type="match status" value="1"/>
</dbReference>